<reference evidence="1 2" key="1">
    <citation type="submission" date="2019-03" db="EMBL/GenBank/DDBJ databases">
        <title>Genomic Encyclopedia of Type Strains, Phase IV (KMG-IV): sequencing the most valuable type-strain genomes for metagenomic binning, comparative biology and taxonomic classification.</title>
        <authorList>
            <person name="Goeker M."/>
        </authorList>
    </citation>
    <scope>NUCLEOTIDE SEQUENCE [LARGE SCALE GENOMIC DNA]</scope>
    <source>
        <strain evidence="1 2">DSM 2286</strain>
    </source>
</reference>
<dbReference type="Proteomes" id="UP000295169">
    <property type="component" value="Unassembled WGS sequence"/>
</dbReference>
<organism evidence="1 2">
    <name type="scientific">Azotobacter chroococcum</name>
    <dbReference type="NCBI Taxonomy" id="353"/>
    <lineage>
        <taxon>Bacteria</taxon>
        <taxon>Pseudomonadati</taxon>
        <taxon>Pseudomonadota</taxon>
        <taxon>Gammaproteobacteria</taxon>
        <taxon>Pseudomonadales</taxon>
        <taxon>Pseudomonadaceae</taxon>
        <taxon>Azotobacter</taxon>
    </lineage>
</organism>
<proteinExistence type="predicted"/>
<protein>
    <recommendedName>
        <fullName evidence="3">Uracil DNA glycosylase superfamily protein</fullName>
    </recommendedName>
</protein>
<sequence length="244" mass="28012">MNIESIAEEYLSIIRGIDRALIDKSRHHEPEFSGLTGIFIPSLPRNYSSAKYRIMVVGRETKGWSVLKDNESFSSLEQYILSALTKHQMLQEKFLARPCDKGFSYFNLLRSIAARCGSDGLIWSNLFCFAWNKGNPMCSPQFSAIKYYSELLLKLQIRLFKPEIIIFANGSTTAMVRQEFFPYKGEGSVCTNASDFSLQGIPNKQLWQFQLYDQIQCYRIQHPSSRGRDSQAARKFLLNMLPMA</sequence>
<name>A0A4V2Q7A7_9GAMM</name>
<dbReference type="RefSeq" id="WP_131297541.1">
    <property type="nucleotide sequence ID" value="NZ_JBHLST010000014.1"/>
</dbReference>
<evidence type="ECO:0008006" key="3">
    <source>
        <dbReference type="Google" id="ProtNLM"/>
    </source>
</evidence>
<accession>A0A4V2Q7A7</accession>
<gene>
    <name evidence="1" type="ORF">EV691_11648</name>
</gene>
<evidence type="ECO:0000313" key="1">
    <source>
        <dbReference type="EMBL" id="TCL29604.1"/>
    </source>
</evidence>
<comment type="caution">
    <text evidence="1">The sequence shown here is derived from an EMBL/GenBank/DDBJ whole genome shotgun (WGS) entry which is preliminary data.</text>
</comment>
<evidence type="ECO:0000313" key="2">
    <source>
        <dbReference type="Proteomes" id="UP000295169"/>
    </source>
</evidence>
<dbReference type="EMBL" id="SMMU01000016">
    <property type="protein sequence ID" value="TCL29604.1"/>
    <property type="molecule type" value="Genomic_DNA"/>
</dbReference>
<dbReference type="AlphaFoldDB" id="A0A4V2Q7A7"/>